<dbReference type="Pfam" id="PF02518">
    <property type="entry name" value="HATPase_c"/>
    <property type="match status" value="1"/>
</dbReference>
<keyword evidence="5" id="KW-0418">Kinase</keyword>
<evidence type="ECO:0000256" key="5">
    <source>
        <dbReference type="ARBA" id="ARBA00022777"/>
    </source>
</evidence>
<comment type="catalytic activity">
    <reaction evidence="1">
        <text>ATP + protein L-histidine = ADP + protein N-phospho-L-histidine.</text>
        <dbReference type="EC" id="2.7.13.3"/>
    </reaction>
</comment>
<dbReference type="InterPro" id="IPR001789">
    <property type="entry name" value="Sig_transdc_resp-reg_receiver"/>
</dbReference>
<dbReference type="SMART" id="SM00448">
    <property type="entry name" value="REC"/>
    <property type="match status" value="1"/>
</dbReference>
<dbReference type="SUPFAM" id="SSF47384">
    <property type="entry name" value="Homodimeric domain of signal transducing histidine kinase"/>
    <property type="match status" value="1"/>
</dbReference>
<gene>
    <name evidence="9" type="ORF">QEH59_02790</name>
</gene>
<dbReference type="SUPFAM" id="SSF55874">
    <property type="entry name" value="ATPase domain of HSP90 chaperone/DNA topoisomerase II/histidine kinase"/>
    <property type="match status" value="1"/>
</dbReference>
<dbReference type="InterPro" id="IPR036890">
    <property type="entry name" value="HATPase_C_sf"/>
</dbReference>
<dbReference type="InterPro" id="IPR005467">
    <property type="entry name" value="His_kinase_dom"/>
</dbReference>
<dbReference type="InterPro" id="IPR035965">
    <property type="entry name" value="PAS-like_dom_sf"/>
</dbReference>
<evidence type="ECO:0000256" key="4">
    <source>
        <dbReference type="ARBA" id="ARBA00022679"/>
    </source>
</evidence>
<dbReference type="CDD" id="cd17546">
    <property type="entry name" value="REC_hyHK_CKI1_RcsC-like"/>
    <property type="match status" value="1"/>
</dbReference>
<dbReference type="EMBL" id="JARXIC010000003">
    <property type="protein sequence ID" value="MDQ8193335.1"/>
    <property type="molecule type" value="Genomic_DNA"/>
</dbReference>
<evidence type="ECO:0000256" key="6">
    <source>
        <dbReference type="PROSITE-ProRule" id="PRU00169"/>
    </source>
</evidence>
<evidence type="ECO:0000256" key="2">
    <source>
        <dbReference type="ARBA" id="ARBA00012438"/>
    </source>
</evidence>
<dbReference type="PROSITE" id="PS50110">
    <property type="entry name" value="RESPONSE_REGULATORY"/>
    <property type="match status" value="1"/>
</dbReference>
<comment type="caution">
    <text evidence="9">The sequence shown here is derived from an EMBL/GenBank/DDBJ whole genome shotgun (WGS) entry which is preliminary data.</text>
</comment>
<evidence type="ECO:0000313" key="10">
    <source>
        <dbReference type="Proteomes" id="UP001243717"/>
    </source>
</evidence>
<dbReference type="SUPFAM" id="SSF55785">
    <property type="entry name" value="PYP-like sensor domain (PAS domain)"/>
    <property type="match status" value="1"/>
</dbReference>
<dbReference type="Gene3D" id="3.30.565.10">
    <property type="entry name" value="Histidine kinase-like ATPase, C-terminal domain"/>
    <property type="match status" value="1"/>
</dbReference>
<organism evidence="9 10">
    <name type="scientific">Thalassobacterium sedimentorum</name>
    <dbReference type="NCBI Taxonomy" id="3041258"/>
    <lineage>
        <taxon>Bacteria</taxon>
        <taxon>Pseudomonadati</taxon>
        <taxon>Verrucomicrobiota</taxon>
        <taxon>Opitutia</taxon>
        <taxon>Puniceicoccales</taxon>
        <taxon>Coraliomargaritaceae</taxon>
        <taxon>Thalassobacterium</taxon>
    </lineage>
</organism>
<dbReference type="PANTHER" id="PTHR43047">
    <property type="entry name" value="TWO-COMPONENT HISTIDINE PROTEIN KINASE"/>
    <property type="match status" value="1"/>
</dbReference>
<dbReference type="EC" id="2.7.13.3" evidence="2"/>
<evidence type="ECO:0000256" key="1">
    <source>
        <dbReference type="ARBA" id="ARBA00000085"/>
    </source>
</evidence>
<dbReference type="CDD" id="cd00082">
    <property type="entry name" value="HisKA"/>
    <property type="match status" value="1"/>
</dbReference>
<dbReference type="SMART" id="SM00387">
    <property type="entry name" value="HATPase_c"/>
    <property type="match status" value="1"/>
</dbReference>
<dbReference type="InterPro" id="IPR004358">
    <property type="entry name" value="Sig_transdc_His_kin-like_C"/>
</dbReference>
<evidence type="ECO:0000256" key="3">
    <source>
        <dbReference type="ARBA" id="ARBA00022553"/>
    </source>
</evidence>
<dbReference type="PRINTS" id="PR00344">
    <property type="entry name" value="BCTRLSENSOR"/>
</dbReference>
<dbReference type="PANTHER" id="PTHR43047:SF64">
    <property type="entry name" value="HISTIDINE KINASE CONTAINING CHEY-HOMOLOGOUS RECEIVER DOMAIN AND PAS DOMAIN-RELATED"/>
    <property type="match status" value="1"/>
</dbReference>
<feature type="domain" description="Response regulatory" evidence="8">
    <location>
        <begin position="431"/>
        <end position="550"/>
    </location>
</feature>
<dbReference type="InterPro" id="IPR003661">
    <property type="entry name" value="HisK_dim/P_dom"/>
</dbReference>
<dbReference type="Pfam" id="PF08447">
    <property type="entry name" value="PAS_3"/>
    <property type="match status" value="1"/>
</dbReference>
<keyword evidence="10" id="KW-1185">Reference proteome</keyword>
<keyword evidence="4" id="KW-0808">Transferase</keyword>
<dbReference type="SUPFAM" id="SSF52172">
    <property type="entry name" value="CheY-like"/>
    <property type="match status" value="1"/>
</dbReference>
<dbReference type="PROSITE" id="PS50109">
    <property type="entry name" value="HIS_KIN"/>
    <property type="match status" value="1"/>
</dbReference>
<sequence>MQEDLEKVYLDLQRECLVEGARIVAMGAWVYDVAKGLVHWSEGVYDVYGMSSDTDPPSLEECLSYYIPEDRDRLREALVQIETNIGSYDFECELITRAGVHKFVRVIGKSGSLLQGCNHCLYGVIQDISETRQIRNALIEARDQANAANQAKSNFLATVSHELRTPLNPILGFSDILLEEVENEEQLEMVRAINEAGQSLVETINRIIEYAELSPEKMKLRQDEFELSTLIHEVVEDLADCQPHFSVEVDMQQEASLPAGMLLQGDFKKVKCVLSNLLGNAAKFSGATVAQLRSSLSRLDPDHVLWHVDIEDRGVGIDPQLVEHIFDPFLIGNATYTRPQGGSGMGLAICRGYVELMDGRISVKSEQGEGATFSFFICLSIAGNQDCVKCASAGSLGEDEPVFIDELTDFSEEQEVDVSLEPTALDTTKISVLMVEDNTSNLFYQTRILEEMGYRLTTATDGQQALETYRPGLYDVILLDLHMPGIDGVEVLKSIREDEARCGAAKVPVIVLTADLLRSTQATCREYGADVFVSKPVNAAELKRKIEGVLADR</sequence>
<dbReference type="Pfam" id="PF00072">
    <property type="entry name" value="Response_reg"/>
    <property type="match status" value="1"/>
</dbReference>
<evidence type="ECO:0000259" key="7">
    <source>
        <dbReference type="PROSITE" id="PS50109"/>
    </source>
</evidence>
<evidence type="ECO:0000313" key="9">
    <source>
        <dbReference type="EMBL" id="MDQ8193335.1"/>
    </source>
</evidence>
<dbReference type="Pfam" id="PF00512">
    <property type="entry name" value="HisKA"/>
    <property type="match status" value="1"/>
</dbReference>
<feature type="modified residue" description="4-aspartylphosphate" evidence="6">
    <location>
        <position position="480"/>
    </location>
</feature>
<dbReference type="Gene3D" id="3.30.450.20">
    <property type="entry name" value="PAS domain"/>
    <property type="match status" value="1"/>
</dbReference>
<keyword evidence="3 6" id="KW-0597">Phosphoprotein</keyword>
<name>A0ABU1AF15_9BACT</name>
<evidence type="ECO:0000259" key="8">
    <source>
        <dbReference type="PROSITE" id="PS50110"/>
    </source>
</evidence>
<dbReference type="InterPro" id="IPR036097">
    <property type="entry name" value="HisK_dim/P_sf"/>
</dbReference>
<reference evidence="9 10" key="1">
    <citation type="submission" date="2023-04" db="EMBL/GenBank/DDBJ databases">
        <title>A novel bacteria isolated from coastal sediment.</title>
        <authorList>
            <person name="Liu X.-J."/>
            <person name="Du Z.-J."/>
        </authorList>
    </citation>
    <scope>NUCLEOTIDE SEQUENCE [LARGE SCALE GENOMIC DNA]</scope>
    <source>
        <strain evidence="9 10">SDUM461004</strain>
    </source>
</reference>
<protein>
    <recommendedName>
        <fullName evidence="2">histidine kinase</fullName>
        <ecNumber evidence="2">2.7.13.3</ecNumber>
    </recommendedName>
</protein>
<dbReference type="SMART" id="SM00388">
    <property type="entry name" value="HisKA"/>
    <property type="match status" value="1"/>
</dbReference>
<dbReference type="InterPro" id="IPR003594">
    <property type="entry name" value="HATPase_dom"/>
</dbReference>
<dbReference type="Proteomes" id="UP001243717">
    <property type="component" value="Unassembled WGS sequence"/>
</dbReference>
<dbReference type="InterPro" id="IPR013655">
    <property type="entry name" value="PAS_fold_3"/>
</dbReference>
<dbReference type="RefSeq" id="WP_308983839.1">
    <property type="nucleotide sequence ID" value="NZ_JARXIC010000003.1"/>
</dbReference>
<proteinExistence type="predicted"/>
<dbReference type="Gene3D" id="3.40.50.2300">
    <property type="match status" value="1"/>
</dbReference>
<feature type="domain" description="Histidine kinase" evidence="7">
    <location>
        <begin position="158"/>
        <end position="381"/>
    </location>
</feature>
<dbReference type="InterPro" id="IPR011006">
    <property type="entry name" value="CheY-like_superfamily"/>
</dbReference>
<dbReference type="Gene3D" id="1.10.287.130">
    <property type="match status" value="1"/>
</dbReference>
<accession>A0ABU1AF15</accession>